<gene>
    <name evidence="1" type="ORF">OBBRIDRAFT_790531</name>
</gene>
<accession>A0A8E2DP71</accession>
<reference evidence="1 2" key="1">
    <citation type="submission" date="2016-07" db="EMBL/GenBank/DDBJ databases">
        <title>Draft genome of the white-rot fungus Obba rivulosa 3A-2.</title>
        <authorList>
            <consortium name="DOE Joint Genome Institute"/>
            <person name="Miettinen O."/>
            <person name="Riley R."/>
            <person name="Acob R."/>
            <person name="Barry K."/>
            <person name="Cullen D."/>
            <person name="De Vries R."/>
            <person name="Hainaut M."/>
            <person name="Hatakka A."/>
            <person name="Henrissat B."/>
            <person name="Hilden K."/>
            <person name="Kuo R."/>
            <person name="Labutti K."/>
            <person name="Lipzen A."/>
            <person name="Makela M.R."/>
            <person name="Sandor L."/>
            <person name="Spatafora J.W."/>
            <person name="Grigoriev I.V."/>
            <person name="Hibbett D.S."/>
        </authorList>
    </citation>
    <scope>NUCLEOTIDE SEQUENCE [LARGE SCALE GENOMIC DNA]</scope>
    <source>
        <strain evidence="1 2">3A-2</strain>
    </source>
</reference>
<protein>
    <submittedName>
        <fullName evidence="1">Uncharacterized protein</fullName>
    </submittedName>
</protein>
<keyword evidence="2" id="KW-1185">Reference proteome</keyword>
<evidence type="ECO:0000313" key="2">
    <source>
        <dbReference type="Proteomes" id="UP000250043"/>
    </source>
</evidence>
<dbReference type="Proteomes" id="UP000250043">
    <property type="component" value="Unassembled WGS sequence"/>
</dbReference>
<name>A0A8E2DP71_9APHY</name>
<proteinExistence type="predicted"/>
<organism evidence="1 2">
    <name type="scientific">Obba rivulosa</name>
    <dbReference type="NCBI Taxonomy" id="1052685"/>
    <lineage>
        <taxon>Eukaryota</taxon>
        <taxon>Fungi</taxon>
        <taxon>Dikarya</taxon>
        <taxon>Basidiomycota</taxon>
        <taxon>Agaricomycotina</taxon>
        <taxon>Agaricomycetes</taxon>
        <taxon>Polyporales</taxon>
        <taxon>Gelatoporiaceae</taxon>
        <taxon>Obba</taxon>
    </lineage>
</organism>
<dbReference type="AlphaFoldDB" id="A0A8E2DP71"/>
<evidence type="ECO:0000313" key="1">
    <source>
        <dbReference type="EMBL" id="OCH93213.1"/>
    </source>
</evidence>
<sequence length="61" mass="7281">MIRYTPNTRADDKQPRMYGVTVVQIYTYHRRSRADPLILKSSVRRSISPVFLRSHHRLLIL</sequence>
<dbReference type="EMBL" id="KV722358">
    <property type="protein sequence ID" value="OCH93213.1"/>
    <property type="molecule type" value="Genomic_DNA"/>
</dbReference>